<dbReference type="AlphaFoldDB" id="A0A085LV94"/>
<dbReference type="GO" id="GO:0015074">
    <property type="term" value="P:DNA integration"/>
    <property type="evidence" value="ECO:0007669"/>
    <property type="project" value="InterPro"/>
</dbReference>
<dbReference type="EMBL" id="KL363282">
    <property type="protein sequence ID" value="KFD48890.1"/>
    <property type="molecule type" value="Genomic_DNA"/>
</dbReference>
<gene>
    <name evidence="2" type="ORF">M513_10253</name>
</gene>
<dbReference type="Gene3D" id="3.30.420.10">
    <property type="entry name" value="Ribonuclease H-like superfamily/Ribonuclease H"/>
    <property type="match status" value="1"/>
</dbReference>
<dbReference type="Proteomes" id="UP000030764">
    <property type="component" value="Unassembled WGS sequence"/>
</dbReference>
<proteinExistence type="predicted"/>
<reference evidence="2 3" key="1">
    <citation type="journal article" date="2014" name="Nat. Genet.">
        <title>Genome and transcriptome of the porcine whipworm Trichuris suis.</title>
        <authorList>
            <person name="Jex A.R."/>
            <person name="Nejsum P."/>
            <person name="Schwarz E.M."/>
            <person name="Hu L."/>
            <person name="Young N.D."/>
            <person name="Hall R.S."/>
            <person name="Korhonen P.K."/>
            <person name="Liao S."/>
            <person name="Thamsborg S."/>
            <person name="Xia J."/>
            <person name="Xu P."/>
            <person name="Wang S."/>
            <person name="Scheerlinck J.P."/>
            <person name="Hofmann A."/>
            <person name="Sternberg P.W."/>
            <person name="Wang J."/>
            <person name="Gasser R.B."/>
        </authorList>
    </citation>
    <scope>NUCLEOTIDE SEQUENCE [LARGE SCALE GENOMIC DNA]</scope>
    <source>
        <strain evidence="2">DCEP-RM93M</strain>
    </source>
</reference>
<keyword evidence="3" id="KW-1185">Reference proteome</keyword>
<dbReference type="PANTHER" id="PTHR37984">
    <property type="entry name" value="PROTEIN CBG26694"/>
    <property type="match status" value="1"/>
</dbReference>
<evidence type="ECO:0000313" key="3">
    <source>
        <dbReference type="Proteomes" id="UP000030764"/>
    </source>
</evidence>
<sequence>MRMAEQNAVTEQESRYVDMQRRFYEELSNARASAAKNSVFLSETTYRKLLSDVLKAKKTAKKEPRDYWLLNRYDVMVIGNKSKLIYPIREGVNAIRFYVPDSELFHVLHEAHLAVGHGGRDRMLKELSPKYKNITGYDIELYPQICGPCQKKQKGAKKGVVVMPMVFSDFNSRCQVDPIDFPSHPDGEYKFIMAYQDHLTKFVVLKALKSKTAEEVAHNLADIFTLLGAPSILQSDNGREFANKVVTSLKQHWPSLKIVHGKLRHSQSRGSVERANQDIENMLCTWMQDKRTDRWNEGLRLVKLMKNRAFHSGIK</sequence>
<dbReference type="InterPro" id="IPR001584">
    <property type="entry name" value="Integrase_cat-core"/>
</dbReference>
<dbReference type="InterPro" id="IPR012337">
    <property type="entry name" value="RNaseH-like_sf"/>
</dbReference>
<protein>
    <recommendedName>
        <fullName evidence="1">Integrase catalytic domain-containing protein</fullName>
    </recommendedName>
</protein>
<accession>A0A085LV94</accession>
<dbReference type="PROSITE" id="PS50994">
    <property type="entry name" value="INTEGRASE"/>
    <property type="match status" value="1"/>
</dbReference>
<evidence type="ECO:0000313" key="2">
    <source>
        <dbReference type="EMBL" id="KFD48890.1"/>
    </source>
</evidence>
<dbReference type="InterPro" id="IPR050951">
    <property type="entry name" value="Retrovirus_Pol_polyprotein"/>
</dbReference>
<feature type="domain" description="Integrase catalytic" evidence="1">
    <location>
        <begin position="160"/>
        <end position="315"/>
    </location>
</feature>
<name>A0A085LV94_9BILA</name>
<evidence type="ECO:0000259" key="1">
    <source>
        <dbReference type="PROSITE" id="PS50994"/>
    </source>
</evidence>
<dbReference type="GO" id="GO:0003676">
    <property type="term" value="F:nucleic acid binding"/>
    <property type="evidence" value="ECO:0007669"/>
    <property type="project" value="InterPro"/>
</dbReference>
<dbReference type="InterPro" id="IPR036397">
    <property type="entry name" value="RNaseH_sf"/>
</dbReference>
<dbReference type="SUPFAM" id="SSF53098">
    <property type="entry name" value="Ribonuclease H-like"/>
    <property type="match status" value="1"/>
</dbReference>
<organism evidence="2 3">
    <name type="scientific">Trichuris suis</name>
    <name type="common">pig whipworm</name>
    <dbReference type="NCBI Taxonomy" id="68888"/>
    <lineage>
        <taxon>Eukaryota</taxon>
        <taxon>Metazoa</taxon>
        <taxon>Ecdysozoa</taxon>
        <taxon>Nematoda</taxon>
        <taxon>Enoplea</taxon>
        <taxon>Dorylaimia</taxon>
        <taxon>Trichinellida</taxon>
        <taxon>Trichuridae</taxon>
        <taxon>Trichuris</taxon>
    </lineage>
</organism>
<dbReference type="PANTHER" id="PTHR37984:SF5">
    <property type="entry name" value="PROTEIN NYNRIN-LIKE"/>
    <property type="match status" value="1"/>
</dbReference>